<feature type="compositionally biased region" description="Basic and acidic residues" evidence="1">
    <location>
        <begin position="1"/>
        <end position="21"/>
    </location>
</feature>
<proteinExistence type="predicted"/>
<evidence type="ECO:0000313" key="3">
    <source>
        <dbReference type="Proteomes" id="UP001301388"/>
    </source>
</evidence>
<feature type="region of interest" description="Disordered" evidence="1">
    <location>
        <begin position="1"/>
        <end position="22"/>
    </location>
</feature>
<name>A0ABU5TNG5_9CYAN</name>
<dbReference type="RefSeq" id="WP_323262434.1">
    <property type="nucleotide sequence ID" value="NZ_JAYGIE010000083.1"/>
</dbReference>
<dbReference type="EMBL" id="JAYGIE010000083">
    <property type="protein sequence ID" value="MEA5479113.1"/>
    <property type="molecule type" value="Genomic_DNA"/>
</dbReference>
<evidence type="ECO:0000313" key="2">
    <source>
        <dbReference type="EMBL" id="MEA5479113.1"/>
    </source>
</evidence>
<evidence type="ECO:0000256" key="1">
    <source>
        <dbReference type="SAM" id="MobiDB-lite"/>
    </source>
</evidence>
<comment type="caution">
    <text evidence="2">The sequence shown here is derived from an EMBL/GenBank/DDBJ whole genome shotgun (WGS) entry which is preliminary data.</text>
</comment>
<keyword evidence="3" id="KW-1185">Reference proteome</keyword>
<gene>
    <name evidence="2" type="ORF">VB774_15940</name>
</gene>
<dbReference type="Proteomes" id="UP001301388">
    <property type="component" value="Unassembled WGS sequence"/>
</dbReference>
<protein>
    <submittedName>
        <fullName evidence="2">Uncharacterized protein</fullName>
    </submittedName>
</protein>
<reference evidence="2 3" key="1">
    <citation type="submission" date="2023-12" db="EMBL/GenBank/DDBJ databases">
        <title>Baltic Sea Cyanobacteria.</title>
        <authorList>
            <person name="Delbaje E."/>
            <person name="Fewer D.P."/>
            <person name="Shishido T.K."/>
        </authorList>
    </citation>
    <scope>NUCLEOTIDE SEQUENCE [LARGE SCALE GENOMIC DNA]</scope>
    <source>
        <strain evidence="2 3">UHCC 0370</strain>
    </source>
</reference>
<organism evidence="2 3">
    <name type="scientific">Pseudanabaena galeata UHCC 0370</name>
    <dbReference type="NCBI Taxonomy" id="3110310"/>
    <lineage>
        <taxon>Bacteria</taxon>
        <taxon>Bacillati</taxon>
        <taxon>Cyanobacteriota</taxon>
        <taxon>Cyanophyceae</taxon>
        <taxon>Pseudanabaenales</taxon>
        <taxon>Pseudanabaenaceae</taxon>
        <taxon>Pseudanabaena</taxon>
    </lineage>
</organism>
<sequence>MNHLHDPECWHDKNDSKHQTVDRTATPPILQALRLSRLVATSSSNRIASTEISMSPQEETLSLWLFIW</sequence>
<accession>A0ABU5TNG5</accession>